<dbReference type="PROSITE" id="PS51257">
    <property type="entry name" value="PROKAR_LIPOPROTEIN"/>
    <property type="match status" value="1"/>
</dbReference>
<comment type="caution">
    <text evidence="2">The sequence shown here is derived from an EMBL/GenBank/DDBJ whole genome shotgun (WGS) entry which is preliminary data.</text>
</comment>
<dbReference type="RefSeq" id="WP_147736478.1">
    <property type="nucleotide sequence ID" value="NZ_CATXRK010000015.1"/>
</dbReference>
<dbReference type="AlphaFoldDB" id="A0A5C8D5W3"/>
<dbReference type="EMBL" id="SAXX01000013">
    <property type="protein sequence ID" value="TXJ33190.1"/>
    <property type="molecule type" value="Genomic_DNA"/>
</dbReference>
<feature type="chain" id="PRO_5041550594" evidence="1">
    <location>
        <begin position="20"/>
        <end position="391"/>
    </location>
</feature>
<evidence type="ECO:0000313" key="3">
    <source>
        <dbReference type="EMBL" id="TXJ33190.1"/>
    </source>
</evidence>
<evidence type="ECO:0000313" key="5">
    <source>
        <dbReference type="Proteomes" id="UP000324707"/>
    </source>
</evidence>
<evidence type="ECO:0000256" key="1">
    <source>
        <dbReference type="SAM" id="SignalP"/>
    </source>
</evidence>
<gene>
    <name evidence="3" type="ORF">EPJ69_05295</name>
    <name evidence="2" type="ORF">EPJ79_04865</name>
</gene>
<proteinExistence type="predicted"/>
<evidence type="ECO:0000313" key="2">
    <source>
        <dbReference type="EMBL" id="TXJ20478.1"/>
    </source>
</evidence>
<reference evidence="4 5" key="1">
    <citation type="journal article" date="1992" name="Lakartidningen">
        <title>[Penicillin V and not amoxicillin is the first choice preparation in acute otitis].</title>
        <authorList>
            <person name="Kamme C."/>
            <person name="Lundgren K."/>
            <person name="Prellner K."/>
        </authorList>
    </citation>
    <scope>NUCLEOTIDE SEQUENCE [LARGE SCALE GENOMIC DNA]</scope>
    <source>
        <strain evidence="2 4">513A</strain>
        <strain evidence="3 5">PC5538III-lc</strain>
    </source>
</reference>
<evidence type="ECO:0000313" key="4">
    <source>
        <dbReference type="Proteomes" id="UP000324638"/>
    </source>
</evidence>
<organism evidence="2 4">
    <name type="scientific">Brachyspira aalborgi</name>
    <dbReference type="NCBI Taxonomy" id="29522"/>
    <lineage>
        <taxon>Bacteria</taxon>
        <taxon>Pseudomonadati</taxon>
        <taxon>Spirochaetota</taxon>
        <taxon>Spirochaetia</taxon>
        <taxon>Brachyspirales</taxon>
        <taxon>Brachyspiraceae</taxon>
        <taxon>Brachyspira</taxon>
    </lineage>
</organism>
<protein>
    <submittedName>
        <fullName evidence="2">Uncharacterized protein</fullName>
    </submittedName>
</protein>
<accession>A0A5C8D5W3</accession>
<dbReference type="EMBL" id="SAXU01000001">
    <property type="protein sequence ID" value="TXJ20478.1"/>
    <property type="molecule type" value="Genomic_DNA"/>
</dbReference>
<name>A0A5C8D5W3_9SPIR</name>
<reference evidence="2" key="2">
    <citation type="submission" date="2019-01" db="EMBL/GenBank/DDBJ databases">
        <authorList>
            <person name="Thorell K."/>
        </authorList>
    </citation>
    <scope>NUCLEOTIDE SEQUENCE</scope>
    <source>
        <strain evidence="2">513A</strain>
        <strain evidence="3">PC5538III-lc</strain>
    </source>
</reference>
<sequence>MIKTVYSFLIATITMALLAISCSDKDNIESLSQTGLLDANGNLVTNSLSYTNSAWFTNDIPIWATNEKIGATIIKTNTDGSTTVYHIVYETNYFLPNLPESPTDYYRLRVPYSGNGNDYATVSYRDMDKLKQLWLDQIQRKGAGDGKVFAIRNRANDRGQWYENMNFQKSHEGRQDYYYFADNGDIYYKGGDKIDKNKEILVKKFVGATIVDYRTVQKRTSQLPKRGLDQIINTGEYTVGGIYKMAIDVNDARERFADASGGALDGVYDFIAARKQVWFWYNGIQEDKGMFIRQFYSTDFIEVLVLNPYANEGNENCMGLDGYYAYYGDYRSGEGEMPVSGFTEENIHYMTDEKLYLGKRPEWIVPLLSHTTTYTDASRWWSYLVMPGEKY</sequence>
<feature type="signal peptide" evidence="1">
    <location>
        <begin position="1"/>
        <end position="19"/>
    </location>
</feature>
<keyword evidence="1" id="KW-0732">Signal</keyword>
<dbReference type="Proteomes" id="UP000324638">
    <property type="component" value="Unassembled WGS sequence"/>
</dbReference>
<dbReference type="Proteomes" id="UP000324707">
    <property type="component" value="Unassembled WGS sequence"/>
</dbReference>